<comment type="caution">
    <text evidence="1">The sequence shown here is derived from an EMBL/GenBank/DDBJ whole genome shotgun (WGS) entry which is preliminary data.</text>
</comment>
<organism evidence="1 2">
    <name type="scientific">Nocardia ninae NBRC 108245</name>
    <dbReference type="NCBI Taxonomy" id="1210091"/>
    <lineage>
        <taxon>Bacteria</taxon>
        <taxon>Bacillati</taxon>
        <taxon>Actinomycetota</taxon>
        <taxon>Actinomycetes</taxon>
        <taxon>Mycobacteriales</taxon>
        <taxon>Nocardiaceae</taxon>
        <taxon>Nocardia</taxon>
    </lineage>
</organism>
<proteinExistence type="predicted"/>
<protein>
    <submittedName>
        <fullName evidence="1">Uncharacterized protein</fullName>
    </submittedName>
</protein>
<dbReference type="AlphaFoldDB" id="A0A511MH09"/>
<keyword evidence="2" id="KW-1185">Reference proteome</keyword>
<evidence type="ECO:0000313" key="1">
    <source>
        <dbReference type="EMBL" id="GEM39960.1"/>
    </source>
</evidence>
<dbReference type="RefSeq" id="WP_147134538.1">
    <property type="nucleotide sequence ID" value="NZ_BJXA01000030.1"/>
</dbReference>
<dbReference type="EMBL" id="BJXA01000030">
    <property type="protein sequence ID" value="GEM39960.1"/>
    <property type="molecule type" value="Genomic_DNA"/>
</dbReference>
<dbReference type="InterPro" id="IPR046030">
    <property type="entry name" value="DUF5988"/>
</dbReference>
<accession>A0A511MH09</accession>
<dbReference type="Pfam" id="PF19450">
    <property type="entry name" value="DUF5988"/>
    <property type="match status" value="1"/>
</dbReference>
<reference evidence="1 2" key="1">
    <citation type="submission" date="2019-07" db="EMBL/GenBank/DDBJ databases">
        <title>Whole genome shotgun sequence of Nocardia ninae NBRC 108245.</title>
        <authorList>
            <person name="Hosoyama A."/>
            <person name="Uohara A."/>
            <person name="Ohji S."/>
            <person name="Ichikawa N."/>
        </authorList>
    </citation>
    <scope>NUCLEOTIDE SEQUENCE [LARGE SCALE GENOMIC DNA]</scope>
    <source>
        <strain evidence="1 2">NBRC 108245</strain>
    </source>
</reference>
<sequence>MEAVEDPLLSKMDHVPDRILIVLTGAPAGLRQTMMVEADDISDGRITVDYRGRHLHFIATDGLEMVGQPPAITTAPVYRLSYVTSIAE</sequence>
<dbReference type="Proteomes" id="UP000321424">
    <property type="component" value="Unassembled WGS sequence"/>
</dbReference>
<name>A0A511MH09_9NOCA</name>
<dbReference type="OrthoDB" id="3402203at2"/>
<evidence type="ECO:0000313" key="2">
    <source>
        <dbReference type="Proteomes" id="UP000321424"/>
    </source>
</evidence>
<gene>
    <name evidence="1" type="ORF">NN4_44790</name>
</gene>